<dbReference type="SUPFAM" id="SSF46785">
    <property type="entry name" value="Winged helix' DNA-binding domain"/>
    <property type="match status" value="1"/>
</dbReference>
<dbReference type="InterPro" id="IPR036390">
    <property type="entry name" value="WH_DNA-bd_sf"/>
</dbReference>
<dbReference type="InterPro" id="IPR013196">
    <property type="entry name" value="HTH_11"/>
</dbReference>
<evidence type="ECO:0000259" key="1">
    <source>
        <dbReference type="Pfam" id="PF08279"/>
    </source>
</evidence>
<evidence type="ECO:0000313" key="2">
    <source>
        <dbReference type="EMBL" id="GAH58140.1"/>
    </source>
</evidence>
<proteinExistence type="predicted"/>
<dbReference type="AlphaFoldDB" id="X1HM70"/>
<accession>X1HM70</accession>
<protein>
    <recommendedName>
        <fullName evidence="1">Helix-turn-helix type 11 domain-containing protein</fullName>
    </recommendedName>
</protein>
<feature type="domain" description="Helix-turn-helix type 11" evidence="1">
    <location>
        <begin position="9"/>
        <end position="62"/>
    </location>
</feature>
<name>X1HM70_9ZZZZ</name>
<dbReference type="Gene3D" id="1.10.10.10">
    <property type="entry name" value="Winged helix-like DNA-binding domain superfamily/Winged helix DNA-binding domain"/>
    <property type="match status" value="1"/>
</dbReference>
<gene>
    <name evidence="2" type="ORF">S03H2_36720</name>
</gene>
<organism evidence="2">
    <name type="scientific">marine sediment metagenome</name>
    <dbReference type="NCBI Taxonomy" id="412755"/>
    <lineage>
        <taxon>unclassified sequences</taxon>
        <taxon>metagenomes</taxon>
        <taxon>ecological metagenomes</taxon>
    </lineage>
</organism>
<sequence length="68" mass="7747">PVSVPVNNRLRWFLEQLAAGKQIRASELAAYWSISEKTAKRDIADLKRKGLVEFVGVPKNGFYRIRST</sequence>
<dbReference type="InterPro" id="IPR036388">
    <property type="entry name" value="WH-like_DNA-bd_sf"/>
</dbReference>
<reference evidence="2" key="1">
    <citation type="journal article" date="2014" name="Front. Microbiol.">
        <title>High frequency of phylogenetically diverse reductive dehalogenase-homologous genes in deep subseafloor sedimentary metagenomes.</title>
        <authorList>
            <person name="Kawai M."/>
            <person name="Futagami T."/>
            <person name="Toyoda A."/>
            <person name="Takaki Y."/>
            <person name="Nishi S."/>
            <person name="Hori S."/>
            <person name="Arai W."/>
            <person name="Tsubouchi T."/>
            <person name="Morono Y."/>
            <person name="Uchiyama I."/>
            <person name="Ito T."/>
            <person name="Fujiyama A."/>
            <person name="Inagaki F."/>
            <person name="Takami H."/>
        </authorList>
    </citation>
    <scope>NUCLEOTIDE SEQUENCE</scope>
    <source>
        <strain evidence="2">Expedition CK06-06</strain>
    </source>
</reference>
<comment type="caution">
    <text evidence="2">The sequence shown here is derived from an EMBL/GenBank/DDBJ whole genome shotgun (WGS) entry which is preliminary data.</text>
</comment>
<feature type="non-terminal residue" evidence="2">
    <location>
        <position position="1"/>
    </location>
</feature>
<dbReference type="EMBL" id="BARU01022553">
    <property type="protein sequence ID" value="GAH58140.1"/>
    <property type="molecule type" value="Genomic_DNA"/>
</dbReference>
<dbReference type="Pfam" id="PF08279">
    <property type="entry name" value="HTH_11"/>
    <property type="match status" value="1"/>
</dbReference>